<name>A0A7N9CUY4_MACFA</name>
<evidence type="ECO:0000313" key="1">
    <source>
        <dbReference type="Ensembl" id="ENSMFAP00000053337.1"/>
    </source>
</evidence>
<proteinExistence type="predicted"/>
<keyword evidence="2" id="KW-1185">Reference proteome</keyword>
<reference evidence="1" key="3">
    <citation type="submission" date="2025-09" db="UniProtKB">
        <authorList>
            <consortium name="Ensembl"/>
        </authorList>
    </citation>
    <scope>IDENTIFICATION</scope>
</reference>
<reference evidence="1 2" key="1">
    <citation type="submission" date="2013-03" db="EMBL/GenBank/DDBJ databases">
        <authorList>
            <person name="Warren W."/>
            <person name="Wilson R.K."/>
        </authorList>
    </citation>
    <scope>NUCLEOTIDE SEQUENCE</scope>
</reference>
<sequence length="73" mass="8535">MCCVVPRCSIYIVDCARIKWTHFNGKSQMADLKSRSWDLKRLKSKPPPAVYDLAVTTSHLWQQLGQWAKSRIW</sequence>
<organism evidence="1 2">
    <name type="scientific">Macaca fascicularis</name>
    <name type="common">Crab-eating macaque</name>
    <name type="synonym">Cynomolgus monkey</name>
    <dbReference type="NCBI Taxonomy" id="9541"/>
    <lineage>
        <taxon>Eukaryota</taxon>
        <taxon>Metazoa</taxon>
        <taxon>Chordata</taxon>
        <taxon>Craniata</taxon>
        <taxon>Vertebrata</taxon>
        <taxon>Euteleostomi</taxon>
        <taxon>Mammalia</taxon>
        <taxon>Eutheria</taxon>
        <taxon>Euarchontoglires</taxon>
        <taxon>Primates</taxon>
        <taxon>Haplorrhini</taxon>
        <taxon>Catarrhini</taxon>
        <taxon>Cercopithecidae</taxon>
        <taxon>Cercopithecinae</taxon>
        <taxon>Macaca</taxon>
    </lineage>
</organism>
<dbReference type="AlphaFoldDB" id="A0A7N9CUY4"/>
<reference evidence="1" key="2">
    <citation type="submission" date="2025-08" db="UniProtKB">
        <authorList>
            <consortium name="Ensembl"/>
        </authorList>
    </citation>
    <scope>IDENTIFICATION</scope>
</reference>
<protein>
    <submittedName>
        <fullName evidence="1">Uncharacterized protein</fullName>
    </submittedName>
</protein>
<dbReference type="Proteomes" id="UP000233100">
    <property type="component" value="Chromosome 15"/>
</dbReference>
<dbReference type="Ensembl" id="ENSMFAT00000077356.1">
    <property type="protein sequence ID" value="ENSMFAP00000053337.1"/>
    <property type="gene ID" value="ENSMFAG00000065386.1"/>
</dbReference>
<evidence type="ECO:0000313" key="2">
    <source>
        <dbReference type="Proteomes" id="UP000233100"/>
    </source>
</evidence>
<accession>A0A7N9CUY4</accession>